<feature type="transmembrane region" description="Helical" evidence="1">
    <location>
        <begin position="91"/>
        <end position="112"/>
    </location>
</feature>
<keyword evidence="3" id="KW-1185">Reference proteome</keyword>
<organism evidence="2 3">
    <name type="scientific">Rangifer tarandus platyrhynchus</name>
    <name type="common">Svalbard reindeer</name>
    <dbReference type="NCBI Taxonomy" id="3082113"/>
    <lineage>
        <taxon>Eukaryota</taxon>
        <taxon>Metazoa</taxon>
        <taxon>Chordata</taxon>
        <taxon>Craniata</taxon>
        <taxon>Vertebrata</taxon>
        <taxon>Euteleostomi</taxon>
        <taxon>Mammalia</taxon>
        <taxon>Eutheria</taxon>
        <taxon>Laurasiatheria</taxon>
        <taxon>Artiodactyla</taxon>
        <taxon>Ruminantia</taxon>
        <taxon>Pecora</taxon>
        <taxon>Cervidae</taxon>
        <taxon>Odocoileinae</taxon>
        <taxon>Rangifer</taxon>
    </lineage>
</organism>
<feature type="transmembrane region" description="Helical" evidence="1">
    <location>
        <begin position="20"/>
        <end position="42"/>
    </location>
</feature>
<proteinExistence type="predicted"/>
<keyword evidence="1" id="KW-0472">Membrane</keyword>
<accession>A0ABN8Z8X3</accession>
<reference evidence="2" key="1">
    <citation type="submission" date="2023-04" db="EMBL/GenBank/DDBJ databases">
        <authorList>
            <consortium name="ELIXIR-Norway"/>
        </authorList>
    </citation>
    <scope>NUCLEOTIDE SEQUENCE [LARGE SCALE GENOMIC DNA]</scope>
</reference>
<dbReference type="Proteomes" id="UP001176941">
    <property type="component" value="Chromosome 28"/>
</dbReference>
<gene>
    <name evidence="2" type="ORF">MRATA1EN1_LOCUS17321</name>
</gene>
<name>A0ABN8Z8X3_RANTA</name>
<protein>
    <submittedName>
        <fullName evidence="2">Uncharacterized protein</fullName>
    </submittedName>
</protein>
<keyword evidence="1" id="KW-0812">Transmembrane</keyword>
<dbReference type="EMBL" id="OX459964">
    <property type="protein sequence ID" value="CAI9168359.1"/>
    <property type="molecule type" value="Genomic_DNA"/>
</dbReference>
<keyword evidence="1" id="KW-1133">Transmembrane helix</keyword>
<evidence type="ECO:0000313" key="2">
    <source>
        <dbReference type="EMBL" id="CAI9168359.1"/>
    </source>
</evidence>
<evidence type="ECO:0000313" key="3">
    <source>
        <dbReference type="Proteomes" id="UP001176941"/>
    </source>
</evidence>
<sequence>MLQNVSELNFFLWLNNVPLYGYVTYFTHSCFVGNLSCFHLLAAMNYAAVNIGVQALLLLKCLDSARFGSTYTKVFGQHANIKFLKLPIKQVFKIASYVSFTCKLYACAILLIRNVHNKYASK</sequence>
<evidence type="ECO:0000256" key="1">
    <source>
        <dbReference type="SAM" id="Phobius"/>
    </source>
</evidence>